<reference evidence="2" key="1">
    <citation type="journal article" date="2018" name="Nat. Microbiol.">
        <title>Leveraging single-cell genomics to expand the fungal tree of life.</title>
        <authorList>
            <person name="Ahrendt S.R."/>
            <person name="Quandt C.A."/>
            <person name="Ciobanu D."/>
            <person name="Clum A."/>
            <person name="Salamov A."/>
            <person name="Andreopoulos B."/>
            <person name="Cheng J.F."/>
            <person name="Woyke T."/>
            <person name="Pelin A."/>
            <person name="Henrissat B."/>
            <person name="Reynolds N.K."/>
            <person name="Benny G.L."/>
            <person name="Smith M.E."/>
            <person name="James T.Y."/>
            <person name="Grigoriev I.V."/>
        </authorList>
    </citation>
    <scope>NUCLEOTIDE SEQUENCE [LARGE SCALE GENOMIC DNA]</scope>
</reference>
<proteinExistence type="predicted"/>
<dbReference type="EMBL" id="KZ996792">
    <property type="protein sequence ID" value="RKO88326.1"/>
    <property type="molecule type" value="Genomic_DNA"/>
</dbReference>
<name>A0A4P9WD72_9FUNG</name>
<dbReference type="AlphaFoldDB" id="A0A4P9WD72"/>
<sequence>TSVNLHPHPPRGFATKIAEPNRTTTIAAHAAFAAKAKTEARGATHRDIELANIKLAQTKLESDAKVRAAELKVRAAELKVRAAELESDAKTRSSRAAEVVALAGRRKEALKVFGSVNLPR</sequence>
<evidence type="ECO:0000313" key="2">
    <source>
        <dbReference type="Proteomes" id="UP000269721"/>
    </source>
</evidence>
<evidence type="ECO:0000313" key="1">
    <source>
        <dbReference type="EMBL" id="RKO88326.1"/>
    </source>
</evidence>
<gene>
    <name evidence="1" type="ORF">BDK51DRAFT_48059</name>
</gene>
<feature type="non-terminal residue" evidence="1">
    <location>
        <position position="1"/>
    </location>
</feature>
<protein>
    <submittedName>
        <fullName evidence="1">Uncharacterized protein</fullName>
    </submittedName>
</protein>
<organism evidence="1 2">
    <name type="scientific">Blyttiomyces helicus</name>
    <dbReference type="NCBI Taxonomy" id="388810"/>
    <lineage>
        <taxon>Eukaryota</taxon>
        <taxon>Fungi</taxon>
        <taxon>Fungi incertae sedis</taxon>
        <taxon>Chytridiomycota</taxon>
        <taxon>Chytridiomycota incertae sedis</taxon>
        <taxon>Chytridiomycetes</taxon>
        <taxon>Chytridiomycetes incertae sedis</taxon>
        <taxon>Blyttiomyces</taxon>
    </lineage>
</organism>
<dbReference type="Proteomes" id="UP000269721">
    <property type="component" value="Unassembled WGS sequence"/>
</dbReference>
<keyword evidence="2" id="KW-1185">Reference proteome</keyword>
<accession>A0A4P9WD72</accession>